<evidence type="ECO:0000256" key="1">
    <source>
        <dbReference type="SAM" id="MobiDB-lite"/>
    </source>
</evidence>
<dbReference type="PANTHER" id="PTHR35291">
    <property type="entry name" value="PROTEIN SHROOM-LIKE"/>
    <property type="match status" value="1"/>
</dbReference>
<dbReference type="GeneID" id="116211588"/>
<protein>
    <submittedName>
        <fullName evidence="3">Uncharacterized protein LOC116211588</fullName>
    </submittedName>
</protein>
<evidence type="ECO:0000313" key="3">
    <source>
        <dbReference type="RefSeq" id="XP_031401897.1"/>
    </source>
</evidence>
<dbReference type="PANTHER" id="PTHR35291:SF3">
    <property type="entry name" value="PROTEIN SHROOM-LIKE"/>
    <property type="match status" value="1"/>
</dbReference>
<proteinExistence type="predicted"/>
<keyword evidence="2" id="KW-1185">Reference proteome</keyword>
<dbReference type="OrthoDB" id="1097853at2759"/>
<reference evidence="2" key="1">
    <citation type="journal article" date="2020" name="Plant Biotechnol. J.">
        <title>The pomegranate (Punica granatum L.) draft genome dissects genetic divergence between soft- and hard-seeded cultivars.</title>
        <authorList>
            <person name="Luo X."/>
            <person name="Li H."/>
            <person name="Wu Z."/>
            <person name="Yao W."/>
            <person name="Zhao P."/>
            <person name="Cao D."/>
            <person name="Yu H."/>
            <person name="Li K."/>
            <person name="Poudel K."/>
            <person name="Zhao D."/>
            <person name="Zhang F."/>
            <person name="Xia X."/>
            <person name="Chen L."/>
            <person name="Wang Q."/>
            <person name="Jing D."/>
            <person name="Cao S."/>
        </authorList>
    </citation>
    <scope>NUCLEOTIDE SEQUENCE [LARGE SCALE GENOMIC DNA]</scope>
    <source>
        <strain evidence="2">cv. Tunisia</strain>
    </source>
</reference>
<dbReference type="RefSeq" id="XP_031401897.1">
    <property type="nucleotide sequence ID" value="XM_031546037.1"/>
</dbReference>
<sequence>MFRALSTRSHQRYEKLGEEPAIRLLDDQVKLQRSTTLPAGVFGTPLPRKFSPETVVPPSSQVKPSPAKKESTKSHPLFSLFDRRRKSKKTTTARPEFARYLEYVKEGGLWDVNSNKPVIYYR</sequence>
<organism evidence="2 3">
    <name type="scientific">Punica granatum</name>
    <name type="common">Pomegranate</name>
    <dbReference type="NCBI Taxonomy" id="22663"/>
    <lineage>
        <taxon>Eukaryota</taxon>
        <taxon>Viridiplantae</taxon>
        <taxon>Streptophyta</taxon>
        <taxon>Embryophyta</taxon>
        <taxon>Tracheophyta</taxon>
        <taxon>Spermatophyta</taxon>
        <taxon>Magnoliopsida</taxon>
        <taxon>eudicotyledons</taxon>
        <taxon>Gunneridae</taxon>
        <taxon>Pentapetalae</taxon>
        <taxon>rosids</taxon>
        <taxon>malvids</taxon>
        <taxon>Myrtales</taxon>
        <taxon>Lythraceae</taxon>
        <taxon>Punica</taxon>
    </lineage>
</organism>
<feature type="region of interest" description="Disordered" evidence="1">
    <location>
        <begin position="40"/>
        <end position="92"/>
    </location>
</feature>
<reference evidence="3" key="2">
    <citation type="submission" date="2025-08" db="UniProtKB">
        <authorList>
            <consortium name="RefSeq"/>
        </authorList>
    </citation>
    <scope>IDENTIFICATION</scope>
    <source>
        <tissue evidence="3">Leaf</tissue>
    </source>
</reference>
<feature type="compositionally biased region" description="Low complexity" evidence="1">
    <location>
        <begin position="56"/>
        <end position="65"/>
    </location>
</feature>
<evidence type="ECO:0000313" key="2">
    <source>
        <dbReference type="Proteomes" id="UP000515151"/>
    </source>
</evidence>
<dbReference type="Proteomes" id="UP000515151">
    <property type="component" value="Chromosome 6"/>
</dbReference>
<name>A0A6P8DWN7_PUNGR</name>
<accession>A0A6P8DWN7</accession>
<dbReference type="AlphaFoldDB" id="A0A6P8DWN7"/>
<gene>
    <name evidence="3" type="primary">LOC116211588</name>
</gene>